<feature type="transmembrane region" description="Helical" evidence="1">
    <location>
        <begin position="6"/>
        <end position="25"/>
    </location>
</feature>
<dbReference type="HOGENOM" id="CLU_2034218_0_0_4"/>
<evidence type="ECO:0000313" key="3">
    <source>
        <dbReference type="Proteomes" id="UP000002588"/>
    </source>
</evidence>
<accession>A1K4L2</accession>
<dbReference type="KEGG" id="azo:azo1150"/>
<gene>
    <name evidence="2" type="ordered locus">azo1150</name>
</gene>
<dbReference type="Proteomes" id="UP000002588">
    <property type="component" value="Chromosome"/>
</dbReference>
<sequence length="122" mass="13562">MIFDVSVALTWILFLALFPVSFYWLRRAWRIVVRRDFSEVALKRGESPPNPARFAPYAAAINLVGAGVLIAAIIGVVTGEYAYETWSAMAGSTLWFKVLADFILARHAHPVRSRKRAAPAGQ</sequence>
<keyword evidence="1" id="KW-1133">Transmembrane helix</keyword>
<dbReference type="EMBL" id="AM406670">
    <property type="protein sequence ID" value="CAL93767.1"/>
    <property type="molecule type" value="Genomic_DNA"/>
</dbReference>
<feature type="transmembrane region" description="Helical" evidence="1">
    <location>
        <begin position="86"/>
        <end position="105"/>
    </location>
</feature>
<protein>
    <submittedName>
        <fullName evidence="2">Hypothetical membrane protein</fullName>
    </submittedName>
</protein>
<proteinExistence type="predicted"/>
<keyword evidence="1" id="KW-0812">Transmembrane</keyword>
<reference evidence="2 3" key="1">
    <citation type="journal article" date="2006" name="Nat. Biotechnol.">
        <title>Complete genome of the mutualistic, N2-fixing grass endophyte Azoarcus sp. strain BH72.</title>
        <authorList>
            <person name="Krause A."/>
            <person name="Ramakumar A."/>
            <person name="Bartels D."/>
            <person name="Battistoni F."/>
            <person name="Bekel T."/>
            <person name="Boch J."/>
            <person name="Boehm M."/>
            <person name="Friedrich F."/>
            <person name="Hurek T."/>
            <person name="Krause L."/>
            <person name="Linke B."/>
            <person name="McHardy A.C."/>
            <person name="Sarkar A."/>
            <person name="Schneiker S."/>
            <person name="Syed A.A."/>
            <person name="Thauer R."/>
            <person name="Vorhoelter F.-J."/>
            <person name="Weidner S."/>
            <person name="Puehler A."/>
            <person name="Reinhold-Hurek B."/>
            <person name="Kaiser O."/>
            <person name="Goesmann A."/>
        </authorList>
    </citation>
    <scope>NUCLEOTIDE SEQUENCE [LARGE SCALE GENOMIC DNA]</scope>
    <source>
        <strain evidence="2 3">BH72</strain>
    </source>
</reference>
<evidence type="ECO:0000313" key="2">
    <source>
        <dbReference type="EMBL" id="CAL93767.1"/>
    </source>
</evidence>
<dbReference type="RefSeq" id="WP_011764883.1">
    <property type="nucleotide sequence ID" value="NC_008702.1"/>
</dbReference>
<evidence type="ECO:0000256" key="1">
    <source>
        <dbReference type="SAM" id="Phobius"/>
    </source>
</evidence>
<keyword evidence="1" id="KW-0472">Membrane</keyword>
<organism evidence="2 3">
    <name type="scientific">Azoarcus sp. (strain BH72)</name>
    <dbReference type="NCBI Taxonomy" id="418699"/>
    <lineage>
        <taxon>Bacteria</taxon>
        <taxon>Pseudomonadati</taxon>
        <taxon>Pseudomonadota</taxon>
        <taxon>Betaproteobacteria</taxon>
        <taxon>Rhodocyclales</taxon>
        <taxon>Zoogloeaceae</taxon>
        <taxon>Azoarcus</taxon>
    </lineage>
</organism>
<dbReference type="eggNOG" id="ENOG5032SCB">
    <property type="taxonomic scope" value="Bacteria"/>
</dbReference>
<dbReference type="STRING" id="62928.azo1150"/>
<dbReference type="AlphaFoldDB" id="A1K4L2"/>
<keyword evidence="3" id="KW-1185">Reference proteome</keyword>
<name>A1K4L2_AZOSB</name>
<feature type="transmembrane region" description="Helical" evidence="1">
    <location>
        <begin position="54"/>
        <end position="74"/>
    </location>
</feature>